<dbReference type="AlphaFoldDB" id="A0A4Y9F0K8"/>
<comment type="caution">
    <text evidence="1">The sequence shown here is derived from an EMBL/GenBank/DDBJ whole genome shotgun (WGS) entry which is preliminary data.</text>
</comment>
<dbReference type="EMBL" id="SPQC01000055">
    <property type="protein sequence ID" value="TFU20535.1"/>
    <property type="molecule type" value="Genomic_DNA"/>
</dbReference>
<organism evidence="1 2">
    <name type="scientific">Rothia nasimurium</name>
    <dbReference type="NCBI Taxonomy" id="85336"/>
    <lineage>
        <taxon>Bacteria</taxon>
        <taxon>Bacillati</taxon>
        <taxon>Actinomycetota</taxon>
        <taxon>Actinomycetes</taxon>
        <taxon>Micrococcales</taxon>
        <taxon>Micrococcaceae</taxon>
        <taxon>Rothia</taxon>
    </lineage>
</organism>
<gene>
    <name evidence="1" type="ORF">E4U03_11305</name>
</gene>
<proteinExistence type="predicted"/>
<evidence type="ECO:0000313" key="2">
    <source>
        <dbReference type="Proteomes" id="UP000297951"/>
    </source>
</evidence>
<accession>A0A4Y9F0K8</accession>
<dbReference type="RefSeq" id="WP_135013833.1">
    <property type="nucleotide sequence ID" value="NZ_JADGLK010000055.1"/>
</dbReference>
<name>A0A4Y9F0K8_9MICC</name>
<protein>
    <recommendedName>
        <fullName evidence="3">Head-to-tail stopper</fullName>
    </recommendedName>
</protein>
<evidence type="ECO:0000313" key="1">
    <source>
        <dbReference type="EMBL" id="TFU20535.1"/>
    </source>
</evidence>
<dbReference type="Proteomes" id="UP000297951">
    <property type="component" value="Unassembled WGS sequence"/>
</dbReference>
<evidence type="ECO:0008006" key="3">
    <source>
        <dbReference type="Google" id="ProtNLM"/>
    </source>
</evidence>
<reference evidence="1 2" key="1">
    <citation type="submission" date="2019-03" db="EMBL/GenBank/DDBJ databases">
        <title>Diversity of the mouse oral microbiome.</title>
        <authorList>
            <person name="Joseph S."/>
            <person name="Aduse-Opoku J."/>
            <person name="Curtis M."/>
            <person name="Wade W."/>
            <person name="Hashim A."/>
        </authorList>
    </citation>
    <scope>NUCLEOTIDE SEQUENCE [LARGE SCALE GENOMIC DNA]</scope>
    <source>
        <strain evidence="2">irhom_31</strain>
    </source>
</reference>
<sequence>MSLIRKPRHTVTVVLRQEQDDGEGALDYVETGRIEVPCNVHPSSTTDVESFGVKPNDLYTVTAPPGIWPGDPLSLIVWEGDIYTQRGRLLKSRMGRATQHDKVYMERGNGTGL</sequence>